<gene>
    <name evidence="1" type="ORF">MML48_7g00003432</name>
</gene>
<protein>
    <submittedName>
        <fullName evidence="1">Tel2 interacting protein 1 tti1 family member</fullName>
    </submittedName>
</protein>
<sequence length="1016" mass="117153">MSNSKGKLEQIYEIISNKSNESLEGLRKLHDLIKGGGPHLIKHIEPIVMGTLYRIMSKPNNFKNDVKEETVNILIEMFKTLRIDKVGVYFNISAFLLGEIFDLVHQKVKDVNEEYKLLIVNGFISLNNAVSIDIMLDIYKKDHVQKFSSIIYACISLAKTEKLRALRIAAMECIMAITKVTKKDDVSDVVLNNQIADTFMFLLPGLSGGLCKICMEDEKVGHKVIKTAICAWGRLINLFMKDYNPANKKINFDDITSLLGKAEMKLPMKHVKKQRSDAEIKNYIETSTRSPEWYKETDSRLYEAINVLEDLCNLSNWIVRSEFADISLLLLENCVQTIPKCISKIIIILITLSEDNDEKVSKKCKLGLENLSGKLSTNYFTQLLNYLEEDFYRLVKSIPRTFNGLDDQKQQASLNLLIGYIRLFGRYELLSVLHSTASKLIESLLYICELEQTNIQLLEEWTLQDFDQNPDLRTPWKRFQHFAGNDTISKLSELCQLLAQDVVIDIITDSLLDVYRNDMDRRKEATILLNEVISAKTNNNKDIIKTVINLYLESEYWNIPLATDTDEAAPVNLAQIQNNIVQICLQLEGIGKIALLLQDQFKDFLLKSLYPVLEKAGSGQPLLKAAGLTTITNISIACKYQSVTDLINNNSDYFSYHVTRKLKQLHKNEHVLNVLGVVMNHSSMDVLPSIADIVEDVLYQSRDYNSKNIAAFLKVFNVFIKCLLRWLNVQVIIPPIRSKADKEKEYQHFELSNLEDECNNFSDDIMKKTPEEMYQEDMEKKQQELEEDETLPDEEYKKPEPPQHIKLTSAILRRTLHFLPSKNKEVKILSLEILKNGLDVVREYEDELLPIVHQIWSPLVNRFNSDNDPLIFNLSFQLLMLLARLSKEFIRSRTVNDVLPSILDQLRKLSKESYLKDRGSAYRYTQTYKLQAMVLEHFARIIIDLELSDEQIQNCMKVVLVYLSNKQPLPLRTLSLEFFKTLAIYDVEVVKTTLENEEKSVENERNIQLLLDTFIK</sequence>
<accession>A0ACB9SUD3</accession>
<proteinExistence type="predicted"/>
<dbReference type="EMBL" id="CM043021">
    <property type="protein sequence ID" value="KAI4457547.1"/>
    <property type="molecule type" value="Genomic_DNA"/>
</dbReference>
<comment type="caution">
    <text evidence="1">The sequence shown here is derived from an EMBL/GenBank/DDBJ whole genome shotgun (WGS) entry which is preliminary data.</text>
</comment>
<evidence type="ECO:0000313" key="1">
    <source>
        <dbReference type="EMBL" id="KAI4457547.1"/>
    </source>
</evidence>
<name>A0ACB9SUD3_HOLOL</name>
<keyword evidence="2" id="KW-1185">Reference proteome</keyword>
<dbReference type="Proteomes" id="UP001056778">
    <property type="component" value="Chromosome 7"/>
</dbReference>
<organism evidence="1 2">
    <name type="scientific">Holotrichia oblita</name>
    <name type="common">Chafer beetle</name>
    <dbReference type="NCBI Taxonomy" id="644536"/>
    <lineage>
        <taxon>Eukaryota</taxon>
        <taxon>Metazoa</taxon>
        <taxon>Ecdysozoa</taxon>
        <taxon>Arthropoda</taxon>
        <taxon>Hexapoda</taxon>
        <taxon>Insecta</taxon>
        <taxon>Pterygota</taxon>
        <taxon>Neoptera</taxon>
        <taxon>Endopterygota</taxon>
        <taxon>Coleoptera</taxon>
        <taxon>Polyphaga</taxon>
        <taxon>Scarabaeiformia</taxon>
        <taxon>Scarabaeidae</taxon>
        <taxon>Melolonthinae</taxon>
        <taxon>Holotrichia</taxon>
    </lineage>
</organism>
<evidence type="ECO:0000313" key="2">
    <source>
        <dbReference type="Proteomes" id="UP001056778"/>
    </source>
</evidence>
<reference evidence="1" key="1">
    <citation type="submission" date="2022-04" db="EMBL/GenBank/DDBJ databases">
        <title>Chromosome-scale genome assembly of Holotrichia oblita Faldermann.</title>
        <authorList>
            <person name="Rongchong L."/>
        </authorList>
    </citation>
    <scope>NUCLEOTIDE SEQUENCE</scope>
    <source>
        <strain evidence="1">81SQS9</strain>
    </source>
</reference>